<dbReference type="CDD" id="cd06171">
    <property type="entry name" value="Sigma70_r4"/>
    <property type="match status" value="1"/>
</dbReference>
<dbReference type="InterPro" id="IPR014284">
    <property type="entry name" value="RNA_pol_sigma-70_dom"/>
</dbReference>
<evidence type="ECO:0000256" key="1">
    <source>
        <dbReference type="ARBA" id="ARBA00010641"/>
    </source>
</evidence>
<accession>A0A955L5C9</accession>
<sequence>MNLQDELELIQQAKDDIGAFRGLYQIYYPKIFAYVYNRVPTPDEAKDITAQVFLASIENIKNFDIERGLRLGSLLYKIANNKIYDFYKKNERKAYNINESNHAENIDYTKDIAKLEKRTRTQNVLSQLKPRYQQIINLKFYTDLSNSEIAESLGIEVSHVAVVLHRALKSFKKKYMKLYPESEIYNV</sequence>
<feature type="domain" description="RNA polymerase sigma-70 region 2" evidence="5">
    <location>
        <begin position="23"/>
        <end position="92"/>
    </location>
</feature>
<dbReference type="GO" id="GO:0006352">
    <property type="term" value="P:DNA-templated transcription initiation"/>
    <property type="evidence" value="ECO:0007669"/>
    <property type="project" value="InterPro"/>
</dbReference>
<evidence type="ECO:0000259" key="5">
    <source>
        <dbReference type="Pfam" id="PF04542"/>
    </source>
</evidence>
<reference evidence="7" key="2">
    <citation type="journal article" date="2021" name="Microbiome">
        <title>Successional dynamics and alternative stable states in a saline activated sludge microbial community over 9 years.</title>
        <authorList>
            <person name="Wang Y."/>
            <person name="Ye J."/>
            <person name="Ju F."/>
            <person name="Liu L."/>
            <person name="Boyd J.A."/>
            <person name="Deng Y."/>
            <person name="Parks D.H."/>
            <person name="Jiang X."/>
            <person name="Yin X."/>
            <person name="Woodcroft B.J."/>
            <person name="Tyson G.W."/>
            <person name="Hugenholtz P."/>
            <person name="Polz M.F."/>
            <person name="Zhang T."/>
        </authorList>
    </citation>
    <scope>NUCLEOTIDE SEQUENCE</scope>
    <source>
        <strain evidence="7">HKST-UBA14</strain>
    </source>
</reference>
<comment type="similarity">
    <text evidence="1">Belongs to the sigma-70 factor family. ECF subfamily.</text>
</comment>
<evidence type="ECO:0000256" key="4">
    <source>
        <dbReference type="ARBA" id="ARBA00023163"/>
    </source>
</evidence>
<dbReference type="InterPro" id="IPR007627">
    <property type="entry name" value="RNA_pol_sigma70_r2"/>
</dbReference>
<dbReference type="Gene3D" id="1.10.1740.10">
    <property type="match status" value="1"/>
</dbReference>
<proteinExistence type="inferred from homology"/>
<dbReference type="GO" id="GO:0016987">
    <property type="term" value="F:sigma factor activity"/>
    <property type="evidence" value="ECO:0007669"/>
    <property type="project" value="UniProtKB-KW"/>
</dbReference>
<dbReference type="InterPro" id="IPR013249">
    <property type="entry name" value="RNA_pol_sigma70_r4_t2"/>
</dbReference>
<dbReference type="SUPFAM" id="SSF88946">
    <property type="entry name" value="Sigma2 domain of RNA polymerase sigma factors"/>
    <property type="match status" value="1"/>
</dbReference>
<dbReference type="GO" id="GO:0003677">
    <property type="term" value="F:DNA binding"/>
    <property type="evidence" value="ECO:0007669"/>
    <property type="project" value="InterPro"/>
</dbReference>
<dbReference type="Pfam" id="PF08281">
    <property type="entry name" value="Sigma70_r4_2"/>
    <property type="match status" value="1"/>
</dbReference>
<evidence type="ECO:0000313" key="8">
    <source>
        <dbReference type="Proteomes" id="UP000783287"/>
    </source>
</evidence>
<dbReference type="InterPro" id="IPR013324">
    <property type="entry name" value="RNA_pol_sigma_r3/r4-like"/>
</dbReference>
<dbReference type="InterPro" id="IPR039425">
    <property type="entry name" value="RNA_pol_sigma-70-like"/>
</dbReference>
<dbReference type="InterPro" id="IPR036388">
    <property type="entry name" value="WH-like_DNA-bd_sf"/>
</dbReference>
<dbReference type="SUPFAM" id="SSF88659">
    <property type="entry name" value="Sigma3 and sigma4 domains of RNA polymerase sigma factors"/>
    <property type="match status" value="1"/>
</dbReference>
<dbReference type="Proteomes" id="UP000783287">
    <property type="component" value="Unassembled WGS sequence"/>
</dbReference>
<organism evidence="7 8">
    <name type="scientific">Candidatus Dojkabacteria bacterium</name>
    <dbReference type="NCBI Taxonomy" id="2099670"/>
    <lineage>
        <taxon>Bacteria</taxon>
        <taxon>Candidatus Dojkabacteria</taxon>
    </lineage>
</organism>
<comment type="caution">
    <text evidence="7">The sequence shown here is derived from an EMBL/GenBank/DDBJ whole genome shotgun (WGS) entry which is preliminary data.</text>
</comment>
<feature type="domain" description="RNA polymerase sigma factor 70 region 4 type 2" evidence="6">
    <location>
        <begin position="122"/>
        <end position="169"/>
    </location>
</feature>
<dbReference type="Gene3D" id="1.10.10.10">
    <property type="entry name" value="Winged helix-like DNA-binding domain superfamily/Winged helix DNA-binding domain"/>
    <property type="match status" value="1"/>
</dbReference>
<evidence type="ECO:0000256" key="2">
    <source>
        <dbReference type="ARBA" id="ARBA00023015"/>
    </source>
</evidence>
<dbReference type="Pfam" id="PF04542">
    <property type="entry name" value="Sigma70_r2"/>
    <property type="match status" value="1"/>
</dbReference>
<keyword evidence="3" id="KW-0731">Sigma factor</keyword>
<gene>
    <name evidence="7" type="ORF">KC909_03295</name>
</gene>
<dbReference type="PANTHER" id="PTHR43133">
    <property type="entry name" value="RNA POLYMERASE ECF-TYPE SIGMA FACTO"/>
    <property type="match status" value="1"/>
</dbReference>
<keyword evidence="4" id="KW-0804">Transcription</keyword>
<dbReference type="PANTHER" id="PTHR43133:SF60">
    <property type="entry name" value="RNA POLYMERASE SIGMA FACTOR SIGV"/>
    <property type="match status" value="1"/>
</dbReference>
<dbReference type="EMBL" id="JAGQLK010000060">
    <property type="protein sequence ID" value="MCA9383365.1"/>
    <property type="molecule type" value="Genomic_DNA"/>
</dbReference>
<dbReference type="InterPro" id="IPR013325">
    <property type="entry name" value="RNA_pol_sigma_r2"/>
</dbReference>
<protein>
    <submittedName>
        <fullName evidence="7">Sigma-70 family RNA polymerase sigma factor</fullName>
    </submittedName>
</protein>
<evidence type="ECO:0000313" key="7">
    <source>
        <dbReference type="EMBL" id="MCA9383365.1"/>
    </source>
</evidence>
<dbReference type="AlphaFoldDB" id="A0A955L5C9"/>
<dbReference type="NCBIfam" id="TIGR02937">
    <property type="entry name" value="sigma70-ECF"/>
    <property type="match status" value="1"/>
</dbReference>
<evidence type="ECO:0000259" key="6">
    <source>
        <dbReference type="Pfam" id="PF08281"/>
    </source>
</evidence>
<evidence type="ECO:0000256" key="3">
    <source>
        <dbReference type="ARBA" id="ARBA00023082"/>
    </source>
</evidence>
<keyword evidence="2" id="KW-0805">Transcription regulation</keyword>
<name>A0A955L5C9_9BACT</name>
<reference evidence="7" key="1">
    <citation type="submission" date="2020-04" db="EMBL/GenBank/DDBJ databases">
        <authorList>
            <person name="Zhang T."/>
        </authorList>
    </citation>
    <scope>NUCLEOTIDE SEQUENCE</scope>
    <source>
        <strain evidence="7">HKST-UBA14</strain>
    </source>
</reference>